<feature type="non-terminal residue" evidence="1">
    <location>
        <position position="66"/>
    </location>
</feature>
<dbReference type="OrthoDB" id="2205812at2759"/>
<proteinExistence type="predicted"/>
<keyword evidence="2" id="KW-1185">Reference proteome</keyword>
<evidence type="ECO:0000313" key="1">
    <source>
        <dbReference type="EMBL" id="KIM27631.1"/>
    </source>
</evidence>
<reference evidence="2" key="2">
    <citation type="submission" date="2015-01" db="EMBL/GenBank/DDBJ databases">
        <title>Evolutionary Origins and Diversification of the Mycorrhizal Mutualists.</title>
        <authorList>
            <consortium name="DOE Joint Genome Institute"/>
            <consortium name="Mycorrhizal Genomics Consortium"/>
            <person name="Kohler A."/>
            <person name="Kuo A."/>
            <person name="Nagy L.G."/>
            <person name="Floudas D."/>
            <person name="Copeland A."/>
            <person name="Barry K.W."/>
            <person name="Cichocki N."/>
            <person name="Veneault-Fourrey C."/>
            <person name="LaButti K."/>
            <person name="Lindquist E.A."/>
            <person name="Lipzen A."/>
            <person name="Lundell T."/>
            <person name="Morin E."/>
            <person name="Murat C."/>
            <person name="Riley R."/>
            <person name="Ohm R."/>
            <person name="Sun H."/>
            <person name="Tunlid A."/>
            <person name="Henrissat B."/>
            <person name="Grigoriev I.V."/>
            <person name="Hibbett D.S."/>
            <person name="Martin F."/>
        </authorList>
    </citation>
    <scope>NUCLEOTIDE SEQUENCE [LARGE SCALE GENOMIC DNA]</scope>
    <source>
        <strain evidence="2">MAFF 305830</strain>
    </source>
</reference>
<feature type="non-terminal residue" evidence="1">
    <location>
        <position position="1"/>
    </location>
</feature>
<evidence type="ECO:0008006" key="3">
    <source>
        <dbReference type="Google" id="ProtNLM"/>
    </source>
</evidence>
<sequence>LSCILYNIAIEPLFESIRKSELNGIPIHDKSENALVSAYADDTIIYLGPNDDPKTLQRCLETFCKA</sequence>
<dbReference type="HOGENOM" id="CLU_2596683_0_0_1"/>
<dbReference type="EMBL" id="KN824297">
    <property type="protein sequence ID" value="KIM27631.1"/>
    <property type="molecule type" value="Genomic_DNA"/>
</dbReference>
<protein>
    <recommendedName>
        <fullName evidence="3">Reverse transcriptase domain-containing protein</fullName>
    </recommendedName>
</protein>
<dbReference type="STRING" id="933852.A0A0C3B881"/>
<evidence type="ECO:0000313" key="2">
    <source>
        <dbReference type="Proteomes" id="UP000054097"/>
    </source>
</evidence>
<dbReference type="Proteomes" id="UP000054097">
    <property type="component" value="Unassembled WGS sequence"/>
</dbReference>
<name>A0A0C3B881_SERVB</name>
<accession>A0A0C3B881</accession>
<reference evidence="1 2" key="1">
    <citation type="submission" date="2014-04" db="EMBL/GenBank/DDBJ databases">
        <authorList>
            <consortium name="DOE Joint Genome Institute"/>
            <person name="Kuo A."/>
            <person name="Zuccaro A."/>
            <person name="Kohler A."/>
            <person name="Nagy L.G."/>
            <person name="Floudas D."/>
            <person name="Copeland A."/>
            <person name="Barry K.W."/>
            <person name="Cichocki N."/>
            <person name="Veneault-Fourrey C."/>
            <person name="LaButti K."/>
            <person name="Lindquist E.A."/>
            <person name="Lipzen A."/>
            <person name="Lundell T."/>
            <person name="Morin E."/>
            <person name="Murat C."/>
            <person name="Sun H."/>
            <person name="Tunlid A."/>
            <person name="Henrissat B."/>
            <person name="Grigoriev I.V."/>
            <person name="Hibbett D.S."/>
            <person name="Martin F."/>
            <person name="Nordberg H.P."/>
            <person name="Cantor M.N."/>
            <person name="Hua S.X."/>
        </authorList>
    </citation>
    <scope>NUCLEOTIDE SEQUENCE [LARGE SCALE GENOMIC DNA]</scope>
    <source>
        <strain evidence="1 2">MAFF 305830</strain>
    </source>
</reference>
<dbReference type="AlphaFoldDB" id="A0A0C3B881"/>
<gene>
    <name evidence="1" type="ORF">M408DRAFT_32958</name>
</gene>
<organism evidence="1 2">
    <name type="scientific">Serendipita vermifera MAFF 305830</name>
    <dbReference type="NCBI Taxonomy" id="933852"/>
    <lineage>
        <taxon>Eukaryota</taxon>
        <taxon>Fungi</taxon>
        <taxon>Dikarya</taxon>
        <taxon>Basidiomycota</taxon>
        <taxon>Agaricomycotina</taxon>
        <taxon>Agaricomycetes</taxon>
        <taxon>Sebacinales</taxon>
        <taxon>Serendipitaceae</taxon>
        <taxon>Serendipita</taxon>
    </lineage>
</organism>